<dbReference type="PANTHER" id="PTHR43646:SF2">
    <property type="entry name" value="GLYCOSYLTRANSFERASE 2-LIKE DOMAIN-CONTAINING PROTEIN"/>
    <property type="match status" value="1"/>
</dbReference>
<protein>
    <submittedName>
        <fullName evidence="7">Uncharacterized protein</fullName>
    </submittedName>
</protein>
<dbReference type="SUPFAM" id="SSF53448">
    <property type="entry name" value="Nucleotide-diphospho-sugar transferases"/>
    <property type="match status" value="1"/>
</dbReference>
<feature type="region of interest" description="Disordered" evidence="6">
    <location>
        <begin position="50"/>
        <end position="85"/>
    </location>
</feature>
<accession>A0A3S0R5E6</accession>
<comment type="caution">
    <text evidence="7">The sequence shown here is derived from an EMBL/GenBank/DDBJ whole genome shotgun (WGS) entry which is preliminary data.</text>
</comment>
<dbReference type="InterPro" id="IPR029044">
    <property type="entry name" value="Nucleotide-diphossugar_trans"/>
</dbReference>
<evidence type="ECO:0000256" key="5">
    <source>
        <dbReference type="ARBA" id="ARBA00023136"/>
    </source>
</evidence>
<dbReference type="GO" id="GO:0005886">
    <property type="term" value="C:plasma membrane"/>
    <property type="evidence" value="ECO:0007669"/>
    <property type="project" value="UniProtKB-SubCell"/>
</dbReference>
<dbReference type="AlphaFoldDB" id="A0A3S0R5E6"/>
<dbReference type="EMBL" id="RXHI01000004">
    <property type="protein sequence ID" value="RUA23011.1"/>
    <property type="molecule type" value="Genomic_DNA"/>
</dbReference>
<evidence type="ECO:0000256" key="3">
    <source>
        <dbReference type="ARBA" id="ARBA00022676"/>
    </source>
</evidence>
<dbReference type="GO" id="GO:0016757">
    <property type="term" value="F:glycosyltransferase activity"/>
    <property type="evidence" value="ECO:0007669"/>
    <property type="project" value="UniProtKB-KW"/>
</dbReference>
<dbReference type="PANTHER" id="PTHR43646">
    <property type="entry name" value="GLYCOSYLTRANSFERASE"/>
    <property type="match status" value="1"/>
</dbReference>
<keyword evidence="4" id="KW-0808">Transferase</keyword>
<keyword evidence="5" id="KW-0472">Membrane</keyword>
<organism evidence="7">
    <name type="scientific">Billgrantia gudaonensis</name>
    <dbReference type="NCBI Taxonomy" id="376427"/>
    <lineage>
        <taxon>Bacteria</taxon>
        <taxon>Pseudomonadati</taxon>
        <taxon>Pseudomonadota</taxon>
        <taxon>Gammaproteobacteria</taxon>
        <taxon>Oceanospirillales</taxon>
        <taxon>Halomonadaceae</taxon>
        <taxon>Billgrantia</taxon>
    </lineage>
</organism>
<keyword evidence="3" id="KW-0328">Glycosyltransferase</keyword>
<evidence type="ECO:0000256" key="4">
    <source>
        <dbReference type="ARBA" id="ARBA00022679"/>
    </source>
</evidence>
<feature type="compositionally biased region" description="Basic and acidic residues" evidence="6">
    <location>
        <begin position="52"/>
        <end position="64"/>
    </location>
</feature>
<comment type="subcellular location">
    <subcellularLocation>
        <location evidence="1">Cell membrane</location>
    </subcellularLocation>
</comment>
<sequence length="123" mass="13367">MGGNRGSETPPWRWLAPGPQVIDPRPVGRVMNAGARASHGERLLFLHADTSLPKRADRRVERTRPGRTAGALQRAPGRSSPSAADHRLAMNRRSRLTGIATGDQALFMTREAYEAVGGFPSSR</sequence>
<evidence type="ECO:0000313" key="7">
    <source>
        <dbReference type="EMBL" id="RUA23011.1"/>
    </source>
</evidence>
<name>A0A3S0R5E6_9GAMM</name>
<gene>
    <name evidence="7" type="ORF">DSL92_01695</name>
</gene>
<evidence type="ECO:0000256" key="6">
    <source>
        <dbReference type="SAM" id="MobiDB-lite"/>
    </source>
</evidence>
<evidence type="ECO:0000256" key="1">
    <source>
        <dbReference type="ARBA" id="ARBA00004236"/>
    </source>
</evidence>
<reference evidence="7" key="1">
    <citation type="submission" date="2018-12" db="EMBL/GenBank/DDBJ databases">
        <authorList>
            <person name="Jadhav K."/>
            <person name="Kushwaha B."/>
            <person name="Jadhav I."/>
        </authorList>
    </citation>
    <scope>NUCLEOTIDE SEQUENCE [LARGE SCALE GENOMIC DNA]</scope>
    <source>
        <strain evidence="7">SBS 10</strain>
    </source>
</reference>
<evidence type="ECO:0000256" key="2">
    <source>
        <dbReference type="ARBA" id="ARBA00022475"/>
    </source>
</evidence>
<feature type="region of interest" description="Disordered" evidence="6">
    <location>
        <begin position="1"/>
        <end position="20"/>
    </location>
</feature>
<keyword evidence="2" id="KW-1003">Cell membrane</keyword>
<proteinExistence type="predicted"/>